<dbReference type="RefSeq" id="WP_072576834.1">
    <property type="nucleotide sequence ID" value="NZ_LWHB01000107.1"/>
</dbReference>
<keyword evidence="1" id="KW-0732">Signal</keyword>
<dbReference type="Proteomes" id="UP000254601">
    <property type="component" value="Unassembled WGS sequence"/>
</dbReference>
<organism evidence="2 3">
    <name type="scientific">Suttonella ornithocola</name>
    <dbReference type="NCBI Taxonomy" id="279832"/>
    <lineage>
        <taxon>Bacteria</taxon>
        <taxon>Pseudomonadati</taxon>
        <taxon>Pseudomonadota</taxon>
        <taxon>Gammaproteobacteria</taxon>
        <taxon>Cardiobacteriales</taxon>
        <taxon>Cardiobacteriaceae</taxon>
        <taxon>Suttonella</taxon>
    </lineage>
</organism>
<evidence type="ECO:0000313" key="2">
    <source>
        <dbReference type="EMBL" id="SUO95675.1"/>
    </source>
</evidence>
<protein>
    <submittedName>
        <fullName evidence="2">Uncharacterized protein</fullName>
    </submittedName>
</protein>
<keyword evidence="3" id="KW-1185">Reference proteome</keyword>
<name>A0A380MT06_9GAMM</name>
<evidence type="ECO:0000256" key="1">
    <source>
        <dbReference type="SAM" id="SignalP"/>
    </source>
</evidence>
<gene>
    <name evidence="2" type="ORF">NCTC13337_01531</name>
</gene>
<dbReference type="AlphaFoldDB" id="A0A380MT06"/>
<reference evidence="2 3" key="1">
    <citation type="submission" date="2018-06" db="EMBL/GenBank/DDBJ databases">
        <authorList>
            <consortium name="Pathogen Informatics"/>
            <person name="Doyle S."/>
        </authorList>
    </citation>
    <scope>NUCLEOTIDE SEQUENCE [LARGE SCALE GENOMIC DNA]</scope>
    <source>
        <strain evidence="2 3">NCTC13337</strain>
    </source>
</reference>
<proteinExistence type="predicted"/>
<evidence type="ECO:0000313" key="3">
    <source>
        <dbReference type="Proteomes" id="UP000254601"/>
    </source>
</evidence>
<feature type="chain" id="PRO_5017061379" evidence="1">
    <location>
        <begin position="19"/>
        <end position="116"/>
    </location>
</feature>
<sequence>MKKLILSSLFIANSASDAASNMALPIDCQTVLNRMETLSQRLNQWSELNPNARAQSEVLQQSIEETRLELLQAWQNLQNDTQRSDFIRDCASKIAEIDRQIAKTEEEIATLSEPRR</sequence>
<dbReference type="EMBL" id="UHIC01000001">
    <property type="protein sequence ID" value="SUO95675.1"/>
    <property type="molecule type" value="Genomic_DNA"/>
</dbReference>
<feature type="signal peptide" evidence="1">
    <location>
        <begin position="1"/>
        <end position="18"/>
    </location>
</feature>
<accession>A0A380MT06</accession>